<comment type="caution">
    <text evidence="3">The sequence shown here is derived from an EMBL/GenBank/DDBJ whole genome shotgun (WGS) entry which is preliminary data.</text>
</comment>
<dbReference type="AlphaFoldDB" id="A0A1E7X4V5"/>
<evidence type="ECO:0000313" key="3">
    <source>
        <dbReference type="EMBL" id="OFA07616.1"/>
    </source>
</evidence>
<dbReference type="PIRSF" id="PIRSF016919">
    <property type="entry name" value="HupE_UreJ"/>
    <property type="match status" value="1"/>
</dbReference>
<dbReference type="EMBL" id="LROM01000059">
    <property type="protein sequence ID" value="OFA07616.1"/>
    <property type="molecule type" value="Genomic_DNA"/>
</dbReference>
<proteinExistence type="predicted"/>
<dbReference type="PATRIC" id="fig|762836.4.peg.1211"/>
<keyword evidence="1" id="KW-0812">Transmembrane</keyword>
<feature type="transmembrane region" description="Helical" evidence="1">
    <location>
        <begin position="62"/>
        <end position="84"/>
    </location>
</feature>
<reference evidence="4" key="1">
    <citation type="journal article" date="2016" name="Front. Microbiol.">
        <title>Molecular Keys to the Janthinobacterium and Duganella spp. Interaction with the Plant Pathogen Fusarium graminearum.</title>
        <authorList>
            <person name="Haack F.S."/>
            <person name="Poehlein A."/>
            <person name="Kroger C."/>
            <person name="Voigt C.A."/>
            <person name="Piepenbring M."/>
            <person name="Bode H.B."/>
            <person name="Daniel R."/>
            <person name="Schafer W."/>
            <person name="Streit W.R."/>
        </authorList>
    </citation>
    <scope>NUCLEOTIDE SEQUENCE [LARGE SCALE GENOMIC DNA]</scope>
    <source>
        <strain evidence="4">T54</strain>
    </source>
</reference>
<organism evidence="3 4">
    <name type="scientific">Duganella phyllosphaerae</name>
    <dbReference type="NCBI Taxonomy" id="762836"/>
    <lineage>
        <taxon>Bacteria</taxon>
        <taxon>Pseudomonadati</taxon>
        <taxon>Pseudomonadota</taxon>
        <taxon>Betaproteobacteria</taxon>
        <taxon>Burkholderiales</taxon>
        <taxon>Oxalobacteraceae</taxon>
        <taxon>Telluria group</taxon>
        <taxon>Duganella</taxon>
    </lineage>
</organism>
<keyword evidence="2" id="KW-0732">Signal</keyword>
<feature type="transmembrane region" description="Helical" evidence="1">
    <location>
        <begin position="36"/>
        <end position="55"/>
    </location>
</feature>
<dbReference type="RefSeq" id="WP_070246894.1">
    <property type="nucleotide sequence ID" value="NZ_LROM01000059.1"/>
</dbReference>
<feature type="transmembrane region" description="Helical" evidence="1">
    <location>
        <begin position="112"/>
        <end position="128"/>
    </location>
</feature>
<feature type="chain" id="PRO_5009208365" evidence="2">
    <location>
        <begin position="22"/>
        <end position="189"/>
    </location>
</feature>
<feature type="transmembrane region" description="Helical" evidence="1">
    <location>
        <begin position="140"/>
        <end position="161"/>
    </location>
</feature>
<keyword evidence="1" id="KW-1133">Transmembrane helix</keyword>
<feature type="transmembrane region" description="Helical" evidence="1">
    <location>
        <begin position="170"/>
        <end position="187"/>
    </location>
</feature>
<feature type="signal peptide" evidence="2">
    <location>
        <begin position="1"/>
        <end position="21"/>
    </location>
</feature>
<keyword evidence="4" id="KW-1185">Reference proteome</keyword>
<dbReference type="Proteomes" id="UP000175989">
    <property type="component" value="Unassembled WGS sequence"/>
</dbReference>
<gene>
    <name evidence="3" type="ORF">DUPY_11610</name>
</gene>
<feature type="transmembrane region" description="Helical" evidence="1">
    <location>
        <begin position="90"/>
        <end position="107"/>
    </location>
</feature>
<dbReference type="Pfam" id="PF04955">
    <property type="entry name" value="HupE_UreJ"/>
    <property type="match status" value="1"/>
</dbReference>
<protein>
    <submittedName>
        <fullName evidence="3">HupE / UreJ protein</fullName>
    </submittedName>
</protein>
<dbReference type="InterPro" id="IPR007038">
    <property type="entry name" value="HupE_UreJ"/>
</dbReference>
<accession>A0A1E7X4V5</accession>
<keyword evidence="1" id="KW-0472">Membrane</keyword>
<sequence>MNSKRKLFFIMALAASGSAMAHPGHAEGAVAGLMHPLTGLDHILAMVAVGLWAAQLGGRAQWLLPASFVGFLAMGGVLGASGFVLPMAEAGIVTSVLLLGLLVGFAVKLKTAPAALAVGVFALCHGYAHGVEMPAMGSGLLYGLGFVAASAALHASGLGLARAVQARGNWLRAAGAAISLAGVWLGLAA</sequence>
<evidence type="ECO:0000256" key="1">
    <source>
        <dbReference type="SAM" id="Phobius"/>
    </source>
</evidence>
<name>A0A1E7X4V5_9BURK</name>
<evidence type="ECO:0000313" key="4">
    <source>
        <dbReference type="Proteomes" id="UP000175989"/>
    </source>
</evidence>
<evidence type="ECO:0000256" key="2">
    <source>
        <dbReference type="SAM" id="SignalP"/>
    </source>
</evidence>